<dbReference type="InterPro" id="IPR022764">
    <property type="entry name" value="Peptidase_S54_rhomboid_dom"/>
</dbReference>
<dbReference type="GO" id="GO:0004252">
    <property type="term" value="F:serine-type endopeptidase activity"/>
    <property type="evidence" value="ECO:0007669"/>
    <property type="project" value="InterPro"/>
</dbReference>
<reference evidence="11 12" key="1">
    <citation type="submission" date="2018-08" db="EMBL/GenBank/DDBJ databases">
        <title>Draft genome of the lignicolous fungus Coniochaeta pulveracea.</title>
        <authorList>
            <person name="Borstlap C.J."/>
            <person name="De Witt R.N."/>
            <person name="Botha A."/>
            <person name="Volschenk H."/>
        </authorList>
    </citation>
    <scope>NUCLEOTIDE SEQUENCE [LARGE SCALE GENOMIC DNA]</scope>
    <source>
        <strain evidence="11 12">CAB683</strain>
    </source>
</reference>
<evidence type="ECO:0000256" key="5">
    <source>
        <dbReference type="ARBA" id="ARBA00022670"/>
    </source>
</evidence>
<dbReference type="EMBL" id="QVQW01000030">
    <property type="protein sequence ID" value="RKU44449.1"/>
    <property type="molecule type" value="Genomic_DNA"/>
</dbReference>
<dbReference type="OrthoDB" id="10257275at2759"/>
<dbReference type="Pfam" id="PF01694">
    <property type="entry name" value="Rhomboid"/>
    <property type="match status" value="1"/>
</dbReference>
<evidence type="ECO:0000256" key="2">
    <source>
        <dbReference type="ARBA" id="ARBA00004141"/>
    </source>
</evidence>
<organism evidence="11 12">
    <name type="scientific">Coniochaeta pulveracea</name>
    <dbReference type="NCBI Taxonomy" id="177199"/>
    <lineage>
        <taxon>Eukaryota</taxon>
        <taxon>Fungi</taxon>
        <taxon>Dikarya</taxon>
        <taxon>Ascomycota</taxon>
        <taxon>Pezizomycotina</taxon>
        <taxon>Sordariomycetes</taxon>
        <taxon>Sordariomycetidae</taxon>
        <taxon>Coniochaetales</taxon>
        <taxon>Coniochaetaceae</taxon>
        <taxon>Coniochaeta</taxon>
    </lineage>
</organism>
<dbReference type="PANTHER" id="PTHR43066">
    <property type="entry name" value="RHOMBOID-RELATED PROTEIN"/>
    <property type="match status" value="1"/>
</dbReference>
<evidence type="ECO:0000256" key="4">
    <source>
        <dbReference type="ARBA" id="ARBA00013039"/>
    </source>
</evidence>
<proteinExistence type="inferred from homology"/>
<keyword evidence="8" id="KW-1133">Transmembrane helix</keyword>
<name>A0A420Y996_9PEZI</name>
<keyword evidence="6" id="KW-0812">Transmembrane</keyword>
<dbReference type="Proteomes" id="UP000275385">
    <property type="component" value="Unassembled WGS sequence"/>
</dbReference>
<feature type="domain" description="Peptidase S54 rhomboid" evidence="10">
    <location>
        <begin position="61"/>
        <end position="203"/>
    </location>
</feature>
<keyword evidence="9" id="KW-0472">Membrane</keyword>
<protein>
    <recommendedName>
        <fullName evidence="4">rhomboid protease</fullName>
        <ecNumber evidence="4">3.4.21.105</ecNumber>
    </recommendedName>
</protein>
<comment type="similarity">
    <text evidence="3">Belongs to the peptidase S54 family.</text>
</comment>
<comment type="caution">
    <text evidence="11">The sequence shown here is derived from an EMBL/GenBank/DDBJ whole genome shotgun (WGS) entry which is preliminary data.</text>
</comment>
<evidence type="ECO:0000256" key="9">
    <source>
        <dbReference type="ARBA" id="ARBA00023136"/>
    </source>
</evidence>
<keyword evidence="12" id="KW-1185">Reference proteome</keyword>
<dbReference type="STRING" id="177199.A0A420Y996"/>
<evidence type="ECO:0000313" key="11">
    <source>
        <dbReference type="EMBL" id="RKU44449.1"/>
    </source>
</evidence>
<dbReference type="GO" id="GO:0006508">
    <property type="term" value="P:proteolysis"/>
    <property type="evidence" value="ECO:0007669"/>
    <property type="project" value="UniProtKB-KW"/>
</dbReference>
<evidence type="ECO:0000259" key="10">
    <source>
        <dbReference type="Pfam" id="PF01694"/>
    </source>
</evidence>
<dbReference type="InterPro" id="IPR035952">
    <property type="entry name" value="Rhomboid-like_sf"/>
</dbReference>
<evidence type="ECO:0000256" key="7">
    <source>
        <dbReference type="ARBA" id="ARBA00022801"/>
    </source>
</evidence>
<dbReference type="PANTHER" id="PTHR43066:SF1">
    <property type="entry name" value="RHOMBOID PROTEIN 2"/>
    <property type="match status" value="1"/>
</dbReference>
<dbReference type="SUPFAM" id="SSF144091">
    <property type="entry name" value="Rhomboid-like"/>
    <property type="match status" value="1"/>
</dbReference>
<keyword evidence="7" id="KW-0378">Hydrolase</keyword>
<dbReference type="GO" id="GO:0016020">
    <property type="term" value="C:membrane"/>
    <property type="evidence" value="ECO:0007669"/>
    <property type="project" value="UniProtKB-SubCell"/>
</dbReference>
<comment type="subcellular location">
    <subcellularLocation>
        <location evidence="2">Membrane</location>
        <topology evidence="2">Multi-pass membrane protein</topology>
    </subcellularLocation>
</comment>
<dbReference type="EC" id="3.4.21.105" evidence="4"/>
<evidence type="ECO:0000256" key="3">
    <source>
        <dbReference type="ARBA" id="ARBA00009045"/>
    </source>
</evidence>
<accession>A0A420Y996</accession>
<evidence type="ECO:0000256" key="1">
    <source>
        <dbReference type="ARBA" id="ARBA00000156"/>
    </source>
</evidence>
<comment type="catalytic activity">
    <reaction evidence="1">
        <text>Cleaves type-1 transmembrane domains using a catalytic dyad composed of serine and histidine that are contributed by different transmembrane domains.</text>
        <dbReference type="EC" id="3.4.21.105"/>
    </reaction>
</comment>
<evidence type="ECO:0000256" key="8">
    <source>
        <dbReference type="ARBA" id="ARBA00022989"/>
    </source>
</evidence>
<dbReference type="AlphaFoldDB" id="A0A420Y996"/>
<gene>
    <name evidence="11" type="primary">RBD2</name>
    <name evidence="11" type="ORF">DL546_000545</name>
</gene>
<keyword evidence="5 11" id="KW-0645">Protease</keyword>
<sequence>MPTIVPPSWSMARARSYVLRLPLLTRCFAAVIVLFWIVGLQGLFDVRAWGSLDPKEVGFGTLYRLNTFPFIHLNLFHAFFNILALTPLLERFEMQNGTLTSVALFLGPFATIPAALYLFVEKYIFWGSTAVMGASIWVFLLLGVEAIQTYKANPKFNIGSYFIPTWTTPLFLLLVIEALMPSSSFLGHICGLVVGYAWGLGYIRFLAPPDKILRWIEGKLGLLERLPRYVSVDQKTYGRFGVLPSNGGGIPLRTVGGGQRLGP</sequence>
<dbReference type="Gene3D" id="1.20.1540.10">
    <property type="entry name" value="Rhomboid-like"/>
    <property type="match status" value="1"/>
</dbReference>
<evidence type="ECO:0000313" key="12">
    <source>
        <dbReference type="Proteomes" id="UP000275385"/>
    </source>
</evidence>
<evidence type="ECO:0000256" key="6">
    <source>
        <dbReference type="ARBA" id="ARBA00022692"/>
    </source>
</evidence>